<sequence>MLFVDDANTGRSHVAAVIANGRGEGLIRARSGGVVPGEQIRPEIQELLRDRGFDPDEFTVTPMTGKLVLTSDVVVTMGLSDEEKVQMPTHGLHQVDWDDLTSLEGRSDLDVAFGEIEARVSELVDALLEKEKDLAEREADPEVEEELRRVIGELHDPERG</sequence>
<evidence type="ECO:0000259" key="1">
    <source>
        <dbReference type="SMART" id="SM00226"/>
    </source>
</evidence>
<comment type="caution">
    <text evidence="2">The sequence shown here is derived from an EMBL/GenBank/DDBJ whole genome shotgun (WGS) entry which is preliminary data.</text>
</comment>
<evidence type="ECO:0000313" key="2">
    <source>
        <dbReference type="EMBL" id="KUG58367.1"/>
    </source>
</evidence>
<organism evidence="2 3">
    <name type="scientific">Serinicoccus chungangensis</name>
    <dbReference type="NCBI Taxonomy" id="767452"/>
    <lineage>
        <taxon>Bacteria</taxon>
        <taxon>Bacillati</taxon>
        <taxon>Actinomycetota</taxon>
        <taxon>Actinomycetes</taxon>
        <taxon>Micrococcales</taxon>
        <taxon>Ornithinimicrobiaceae</taxon>
        <taxon>Serinicoccus</taxon>
    </lineage>
</organism>
<feature type="domain" description="Phosphotyrosine protein phosphatase I" evidence="1">
    <location>
        <begin position="2"/>
        <end position="126"/>
    </location>
</feature>
<gene>
    <name evidence="2" type="ORF">AVL62_10645</name>
</gene>
<dbReference type="SMART" id="SM00226">
    <property type="entry name" value="LMWPc"/>
    <property type="match status" value="1"/>
</dbReference>
<protein>
    <recommendedName>
        <fullName evidence="1">Phosphotyrosine protein phosphatase I domain-containing protein</fullName>
    </recommendedName>
</protein>
<dbReference type="InterPro" id="IPR023485">
    <property type="entry name" value="Ptyr_pPase"/>
</dbReference>
<name>A0A0W8IEK5_9MICO</name>
<accession>A0A0W8IEK5</accession>
<dbReference type="AlphaFoldDB" id="A0A0W8IEK5"/>
<dbReference type="Proteomes" id="UP000054837">
    <property type="component" value="Unassembled WGS sequence"/>
</dbReference>
<proteinExistence type="predicted"/>
<dbReference type="SUPFAM" id="SSF52788">
    <property type="entry name" value="Phosphotyrosine protein phosphatases I"/>
    <property type="match status" value="1"/>
</dbReference>
<dbReference type="OrthoDB" id="4859744at2"/>
<dbReference type="EMBL" id="LQBL01000003">
    <property type="protein sequence ID" value="KUG58367.1"/>
    <property type="molecule type" value="Genomic_DNA"/>
</dbReference>
<evidence type="ECO:0000313" key="3">
    <source>
        <dbReference type="Proteomes" id="UP000054837"/>
    </source>
</evidence>
<dbReference type="Pfam" id="PF01451">
    <property type="entry name" value="LMWPc"/>
    <property type="match status" value="1"/>
</dbReference>
<reference evidence="2 3" key="1">
    <citation type="submission" date="2015-12" db="EMBL/GenBank/DDBJ databases">
        <title>Serinicoccus chungangenesis strain CD08_5 genome sequencing and assembly.</title>
        <authorList>
            <person name="Chander A.M."/>
            <person name="Kaur G."/>
            <person name="Nair G.R."/>
            <person name="Dhawan D.K."/>
            <person name="Kochhar R.K."/>
            <person name="Mayilraj S."/>
            <person name="Bhadada S.K."/>
        </authorList>
    </citation>
    <scope>NUCLEOTIDE SEQUENCE [LARGE SCALE GENOMIC DNA]</scope>
    <source>
        <strain evidence="2 3">CD08_5</strain>
    </source>
</reference>
<keyword evidence="3" id="KW-1185">Reference proteome</keyword>
<dbReference type="InterPro" id="IPR036196">
    <property type="entry name" value="Ptyr_pPase_sf"/>
</dbReference>
<dbReference type="STRING" id="767452.AVL62_10645"/>
<dbReference type="Gene3D" id="3.40.50.2300">
    <property type="match status" value="1"/>
</dbReference>